<gene>
    <name evidence="1" type="ORF">ACFSOZ_33905</name>
</gene>
<dbReference type="EMBL" id="JBHUGZ010000029">
    <property type="protein sequence ID" value="MFD1987418.1"/>
    <property type="molecule type" value="Genomic_DNA"/>
</dbReference>
<accession>A0ABW4ULJ9</accession>
<keyword evidence="2" id="KW-1185">Reference proteome</keyword>
<dbReference type="RefSeq" id="WP_379105419.1">
    <property type="nucleotide sequence ID" value="NZ_JBHUGZ010000029.1"/>
</dbReference>
<protein>
    <submittedName>
        <fullName evidence="1">Uncharacterized protein</fullName>
    </submittedName>
</protein>
<comment type="caution">
    <text evidence="1">The sequence shown here is derived from an EMBL/GenBank/DDBJ whole genome shotgun (WGS) entry which is preliminary data.</text>
</comment>
<evidence type="ECO:0000313" key="1">
    <source>
        <dbReference type="EMBL" id="MFD1987418.1"/>
    </source>
</evidence>
<dbReference type="Proteomes" id="UP001597405">
    <property type="component" value="Unassembled WGS sequence"/>
</dbReference>
<evidence type="ECO:0000313" key="2">
    <source>
        <dbReference type="Proteomes" id="UP001597405"/>
    </source>
</evidence>
<sequence>MPHDPADGREHDIGVERCAAVGDDPIEIVLNLAGAIEYRMVQYDDQFLCGDMQATGKTIADNRWMMKQDEIGFDFGLGVDALDPPRCRSKT</sequence>
<proteinExistence type="predicted"/>
<name>A0ABW4ULJ9_9HYPH</name>
<reference evidence="2" key="1">
    <citation type="journal article" date="2019" name="Int. J. Syst. Evol. Microbiol.">
        <title>The Global Catalogue of Microorganisms (GCM) 10K type strain sequencing project: providing services to taxonomists for standard genome sequencing and annotation.</title>
        <authorList>
            <consortium name="The Broad Institute Genomics Platform"/>
            <consortium name="The Broad Institute Genome Sequencing Center for Infectious Disease"/>
            <person name="Wu L."/>
            <person name="Ma J."/>
        </authorList>
    </citation>
    <scope>NUCLEOTIDE SEQUENCE [LARGE SCALE GENOMIC DNA]</scope>
    <source>
        <strain evidence="2">CGMCC 1.16225</strain>
    </source>
</reference>
<organism evidence="1 2">
    <name type="scientific">Mesorhizobium newzealandense</name>
    <dbReference type="NCBI Taxonomy" id="1300302"/>
    <lineage>
        <taxon>Bacteria</taxon>
        <taxon>Pseudomonadati</taxon>
        <taxon>Pseudomonadota</taxon>
        <taxon>Alphaproteobacteria</taxon>
        <taxon>Hyphomicrobiales</taxon>
        <taxon>Phyllobacteriaceae</taxon>
        <taxon>Mesorhizobium</taxon>
    </lineage>
</organism>